<evidence type="ECO:0000313" key="2">
    <source>
        <dbReference type="EMBL" id="CAA0411308.1"/>
    </source>
</evidence>
<dbReference type="Proteomes" id="UP000434276">
    <property type="component" value="Unassembled WGS sequence"/>
</dbReference>
<protein>
    <submittedName>
        <fullName evidence="2">Uncharacterized protein</fullName>
    </submittedName>
</protein>
<evidence type="ECO:0000313" key="1">
    <source>
        <dbReference type="Araport" id="AT5G61495"/>
    </source>
</evidence>
<proteinExistence type="predicted"/>
<reference evidence="2 3" key="1">
    <citation type="submission" date="2019-12" db="EMBL/GenBank/DDBJ databases">
        <authorList>
            <person name="Jiao W.-B."/>
            <person name="Schneeberger K."/>
        </authorList>
    </citation>
    <scope>NUCLEOTIDE SEQUENCE [LARGE SCALE GENOMIC DNA]</scope>
    <source>
        <strain evidence="3">cv. C24</strain>
    </source>
</reference>
<organism evidence="2 3">
    <name type="scientific">Arabidopsis thaliana</name>
    <name type="common">Mouse-ear cress</name>
    <dbReference type="NCBI Taxonomy" id="3702"/>
    <lineage>
        <taxon>Eukaryota</taxon>
        <taxon>Viridiplantae</taxon>
        <taxon>Streptophyta</taxon>
        <taxon>Embryophyta</taxon>
        <taxon>Tracheophyta</taxon>
        <taxon>Spermatophyta</taxon>
        <taxon>Magnoliopsida</taxon>
        <taxon>eudicotyledons</taxon>
        <taxon>Gunneridae</taxon>
        <taxon>Pentapetalae</taxon>
        <taxon>rosids</taxon>
        <taxon>malvids</taxon>
        <taxon>Brassicales</taxon>
        <taxon>Brassicaceae</taxon>
        <taxon>Camelineae</taxon>
        <taxon>Arabidopsis</taxon>
    </lineage>
</organism>
<dbReference type="KEGG" id="ath:AT5G61495"/>
<dbReference type="ExpressionAtlas" id="A0A5S9YG95">
    <property type="expression patterns" value="baseline"/>
</dbReference>
<dbReference type="Araport" id="AT5G61495"/>
<sequence length="143" mass="16624">MILTALLSNNLLKKFAAEPESSSDLSAALYNNSRTTSLFITASQTALSEVNDITILCNIRHQCMSQSLSYLFLKPWISRLREKREPEQMGRSETHERRHRCRESIINFVKFRSFIRNKINLFIYSHPFKLFLVESITHLRGCG</sequence>
<dbReference type="EMBL" id="CACSHJ010000096">
    <property type="protein sequence ID" value="CAA0411308.1"/>
    <property type="molecule type" value="Genomic_DNA"/>
</dbReference>
<dbReference type="GeneID" id="7922303"/>
<dbReference type="RefSeq" id="NP_001154790.1">
    <property type="nucleotide sequence ID" value="NM_001161318.1"/>
</dbReference>
<dbReference type="AlphaFoldDB" id="A0A5S9YG95"/>
<evidence type="ECO:0000313" key="3">
    <source>
        <dbReference type="Proteomes" id="UP000434276"/>
    </source>
</evidence>
<dbReference type="SMR" id="A0A5S9YG95"/>
<gene>
    <name evidence="1" type="ordered locus">At5g61495</name>
    <name evidence="2" type="ORF">C24_LOCUS26279</name>
</gene>
<accession>A0A5S9YG95</accession>
<name>A0A5S9YG95_ARATH</name>